<gene>
    <name evidence="1" type="ORF">SCF082_LOCUS43989</name>
</gene>
<proteinExistence type="predicted"/>
<protein>
    <submittedName>
        <fullName evidence="1">Uncharacterized protein</fullName>
    </submittedName>
</protein>
<keyword evidence="2" id="KW-1185">Reference proteome</keyword>
<name>A0ABP0QYX5_9DINO</name>
<comment type="caution">
    <text evidence="1">The sequence shown here is derived from an EMBL/GenBank/DDBJ whole genome shotgun (WGS) entry which is preliminary data.</text>
</comment>
<evidence type="ECO:0000313" key="2">
    <source>
        <dbReference type="Proteomes" id="UP001642464"/>
    </source>
</evidence>
<dbReference type="EMBL" id="CAXAMM010040480">
    <property type="protein sequence ID" value="CAK9093498.1"/>
    <property type="molecule type" value="Genomic_DNA"/>
</dbReference>
<organism evidence="1 2">
    <name type="scientific">Durusdinium trenchii</name>
    <dbReference type="NCBI Taxonomy" id="1381693"/>
    <lineage>
        <taxon>Eukaryota</taxon>
        <taxon>Sar</taxon>
        <taxon>Alveolata</taxon>
        <taxon>Dinophyceae</taxon>
        <taxon>Suessiales</taxon>
        <taxon>Symbiodiniaceae</taxon>
        <taxon>Durusdinium</taxon>
    </lineage>
</organism>
<reference evidence="1 2" key="1">
    <citation type="submission" date="2024-02" db="EMBL/GenBank/DDBJ databases">
        <authorList>
            <person name="Chen Y."/>
            <person name="Shah S."/>
            <person name="Dougan E. K."/>
            <person name="Thang M."/>
            <person name="Chan C."/>
        </authorList>
    </citation>
    <scope>NUCLEOTIDE SEQUENCE [LARGE SCALE GENOMIC DNA]</scope>
</reference>
<feature type="non-terminal residue" evidence="1">
    <location>
        <position position="1"/>
    </location>
</feature>
<sequence length="75" mass="8365">HDDCDAFFGQLTKVIGSCFFSTPADVADVINNVWEGGRQSKRFETLGLCAKANRLDLAKDWKKWLCDLGIVMKGL</sequence>
<dbReference type="Proteomes" id="UP001642464">
    <property type="component" value="Unassembled WGS sequence"/>
</dbReference>
<accession>A0ABP0QYX5</accession>
<evidence type="ECO:0000313" key="1">
    <source>
        <dbReference type="EMBL" id="CAK9093498.1"/>
    </source>
</evidence>
<feature type="non-terminal residue" evidence="1">
    <location>
        <position position="75"/>
    </location>
</feature>